<dbReference type="PIRSF" id="PIRSF004548">
    <property type="entry name" value="CreD"/>
    <property type="match status" value="1"/>
</dbReference>
<dbReference type="PANTHER" id="PTHR30092">
    <property type="entry name" value="INNER MEMBRANE PROTEIN CRED"/>
    <property type="match status" value="1"/>
</dbReference>
<keyword evidence="3" id="KW-1185">Reference proteome</keyword>
<dbReference type="GO" id="GO:0005886">
    <property type="term" value="C:plasma membrane"/>
    <property type="evidence" value="ECO:0007669"/>
    <property type="project" value="TreeGrafter"/>
</dbReference>
<reference evidence="2" key="2">
    <citation type="submission" date="2020-09" db="EMBL/GenBank/DDBJ databases">
        <authorList>
            <person name="Sun Q."/>
            <person name="Sedlacek I."/>
        </authorList>
    </citation>
    <scope>NUCLEOTIDE SEQUENCE</scope>
    <source>
        <strain evidence="2">CCM 8711</strain>
    </source>
</reference>
<feature type="transmembrane region" description="Helical" evidence="1">
    <location>
        <begin position="394"/>
        <end position="412"/>
    </location>
</feature>
<keyword evidence="1" id="KW-0472">Membrane</keyword>
<dbReference type="PANTHER" id="PTHR30092:SF0">
    <property type="entry name" value="INNER MEMBRANE PROTEIN CRED"/>
    <property type="match status" value="1"/>
</dbReference>
<feature type="transmembrane region" description="Helical" evidence="1">
    <location>
        <begin position="314"/>
        <end position="333"/>
    </location>
</feature>
<sequence length="443" mass="49582">MENPPSPTNWLKDSIIFKLVFIAFIALMLLIPSSWIQGLINERSARQQEVIDDVSDKWSGSQLIQGPVLVIPYKTQFSVKDTANHVIVKQTVQNAYILPENLKIKGLVETQTRHRGIFNVGVYNAGLTITGSFNRADLAKLQIDNANLMLDKARVIFGISDLKGLKANPAIKIQNQNITVEPVLNGDLLDNGLQASVNLSANTGNSIPFSFSLGLKGSQSLDFVHTGKTTEVELTGNWASPKFTGRYLPDTSTINQKGFNAKWRMLYYNRPFPQQWAGNDKLLNTFKNNKDALFGTELHIQVDEYQKTMRTSKYAILVILLTFVSLFLTEVIQKTRIHVFNYALIGAAMIVFYTLLLSFSEQVGYNLAYLISAVATVALITWFTASLLQNGKAAYFFAVILSIFYGFIFIIIQLEDMALLVGSIALFIIVSALMYFSRKISWD</sequence>
<dbReference type="AlphaFoldDB" id="A0A917JCD9"/>
<organism evidence="2 3">
    <name type="scientific">Mucilaginibacter galii</name>
    <dbReference type="NCBI Taxonomy" id="2005073"/>
    <lineage>
        <taxon>Bacteria</taxon>
        <taxon>Pseudomonadati</taxon>
        <taxon>Bacteroidota</taxon>
        <taxon>Sphingobacteriia</taxon>
        <taxon>Sphingobacteriales</taxon>
        <taxon>Sphingobacteriaceae</taxon>
        <taxon>Mucilaginibacter</taxon>
    </lineage>
</organism>
<feature type="transmembrane region" description="Helical" evidence="1">
    <location>
        <begin position="367"/>
        <end position="388"/>
    </location>
</feature>
<evidence type="ECO:0000313" key="2">
    <source>
        <dbReference type="EMBL" id="GGI52524.1"/>
    </source>
</evidence>
<proteinExistence type="predicted"/>
<keyword evidence="1" id="KW-1133">Transmembrane helix</keyword>
<feature type="transmembrane region" description="Helical" evidence="1">
    <location>
        <begin position="419"/>
        <end position="437"/>
    </location>
</feature>
<keyword evidence="1" id="KW-0812">Transmembrane</keyword>
<feature type="transmembrane region" description="Helical" evidence="1">
    <location>
        <begin position="339"/>
        <end position="360"/>
    </location>
</feature>
<dbReference type="Pfam" id="PF06123">
    <property type="entry name" value="CreD"/>
    <property type="match status" value="1"/>
</dbReference>
<comment type="caution">
    <text evidence="2">The sequence shown here is derived from an EMBL/GenBank/DDBJ whole genome shotgun (WGS) entry which is preliminary data.</text>
</comment>
<accession>A0A917JCD9</accession>
<reference evidence="2" key="1">
    <citation type="journal article" date="2014" name="Int. J. Syst. Evol. Microbiol.">
        <title>Complete genome sequence of Corynebacterium casei LMG S-19264T (=DSM 44701T), isolated from a smear-ripened cheese.</title>
        <authorList>
            <consortium name="US DOE Joint Genome Institute (JGI-PGF)"/>
            <person name="Walter F."/>
            <person name="Albersmeier A."/>
            <person name="Kalinowski J."/>
            <person name="Ruckert C."/>
        </authorList>
    </citation>
    <scope>NUCLEOTIDE SEQUENCE</scope>
    <source>
        <strain evidence="2">CCM 8711</strain>
    </source>
</reference>
<gene>
    <name evidence="2" type="ORF">GCM10011425_37360</name>
</gene>
<dbReference type="InterPro" id="IPR010364">
    <property type="entry name" value="Uncharacterised_IM_CreD"/>
</dbReference>
<dbReference type="RefSeq" id="WP_188418636.1">
    <property type="nucleotide sequence ID" value="NZ_BMDO01000014.1"/>
</dbReference>
<protein>
    <submittedName>
        <fullName evidence="2">Cell envelope integrity protein CreD</fullName>
    </submittedName>
</protein>
<dbReference type="NCBIfam" id="NF008712">
    <property type="entry name" value="PRK11715.1-1"/>
    <property type="match status" value="1"/>
</dbReference>
<dbReference type="EMBL" id="BMDO01000014">
    <property type="protein sequence ID" value="GGI52524.1"/>
    <property type="molecule type" value="Genomic_DNA"/>
</dbReference>
<dbReference type="Proteomes" id="UP000662074">
    <property type="component" value="Unassembled WGS sequence"/>
</dbReference>
<evidence type="ECO:0000313" key="3">
    <source>
        <dbReference type="Proteomes" id="UP000662074"/>
    </source>
</evidence>
<feature type="transmembrane region" description="Helical" evidence="1">
    <location>
        <begin position="15"/>
        <end position="36"/>
    </location>
</feature>
<evidence type="ECO:0000256" key="1">
    <source>
        <dbReference type="SAM" id="Phobius"/>
    </source>
</evidence>
<name>A0A917JCD9_9SPHI</name>